<dbReference type="InterPro" id="IPR033985">
    <property type="entry name" value="SusD-like_N"/>
</dbReference>
<reference evidence="8 9" key="1">
    <citation type="journal article" date="2015" name="Microbes Environ.">
        <title>Distribution and evolution of nitrogen fixation genes in the phylum bacteroidetes.</title>
        <authorList>
            <person name="Inoue J."/>
            <person name="Oshima K."/>
            <person name="Suda W."/>
            <person name="Sakamoto M."/>
            <person name="Iino T."/>
            <person name="Noda S."/>
            <person name="Hongoh Y."/>
            <person name="Hattori M."/>
            <person name="Ohkuma M."/>
        </authorList>
    </citation>
    <scope>NUCLEOTIDE SEQUENCE [LARGE SCALE GENOMIC DNA]</scope>
    <source>
        <strain evidence="8">JCM 15548</strain>
    </source>
</reference>
<dbReference type="Gene3D" id="1.25.40.390">
    <property type="match status" value="1"/>
</dbReference>
<dbReference type="GO" id="GO:0009279">
    <property type="term" value="C:cell outer membrane"/>
    <property type="evidence" value="ECO:0007669"/>
    <property type="project" value="UniProtKB-SubCell"/>
</dbReference>
<comment type="subcellular location">
    <subcellularLocation>
        <location evidence="1">Cell outer membrane</location>
    </subcellularLocation>
</comment>
<evidence type="ECO:0000259" key="6">
    <source>
        <dbReference type="Pfam" id="PF07980"/>
    </source>
</evidence>
<dbReference type="InterPro" id="IPR012944">
    <property type="entry name" value="SusD_RagB_dom"/>
</dbReference>
<keyword evidence="9" id="KW-1185">Reference proteome</keyword>
<organism evidence="8 9">
    <name type="scientific">Geofilum rubicundum JCM 15548</name>
    <dbReference type="NCBI Taxonomy" id="1236989"/>
    <lineage>
        <taxon>Bacteria</taxon>
        <taxon>Pseudomonadati</taxon>
        <taxon>Bacteroidota</taxon>
        <taxon>Bacteroidia</taxon>
        <taxon>Marinilabiliales</taxon>
        <taxon>Marinilabiliaceae</taxon>
        <taxon>Geofilum</taxon>
    </lineage>
</organism>
<comment type="similarity">
    <text evidence="2">Belongs to the SusD family.</text>
</comment>
<dbReference type="AlphaFoldDB" id="A0A0E9LSC6"/>
<dbReference type="SUPFAM" id="SSF48452">
    <property type="entry name" value="TPR-like"/>
    <property type="match status" value="1"/>
</dbReference>
<dbReference type="InterPro" id="IPR011990">
    <property type="entry name" value="TPR-like_helical_dom_sf"/>
</dbReference>
<evidence type="ECO:0000256" key="1">
    <source>
        <dbReference type="ARBA" id="ARBA00004442"/>
    </source>
</evidence>
<dbReference type="Proteomes" id="UP000032900">
    <property type="component" value="Unassembled WGS sequence"/>
</dbReference>
<evidence type="ECO:0000313" key="9">
    <source>
        <dbReference type="Proteomes" id="UP000032900"/>
    </source>
</evidence>
<dbReference type="Pfam" id="PF14322">
    <property type="entry name" value="SusD-like_3"/>
    <property type="match status" value="1"/>
</dbReference>
<dbReference type="EMBL" id="BAZW01000003">
    <property type="protein sequence ID" value="GAO28472.1"/>
    <property type="molecule type" value="Genomic_DNA"/>
</dbReference>
<protein>
    <submittedName>
        <fullName evidence="8">Outer membrane protein</fullName>
    </submittedName>
</protein>
<feature type="domain" description="RagB/SusD" evidence="6">
    <location>
        <begin position="250"/>
        <end position="531"/>
    </location>
</feature>
<evidence type="ECO:0000313" key="8">
    <source>
        <dbReference type="EMBL" id="GAO28472.1"/>
    </source>
</evidence>
<evidence type="ECO:0000256" key="5">
    <source>
        <dbReference type="ARBA" id="ARBA00023237"/>
    </source>
</evidence>
<feature type="domain" description="SusD-like N-terminal" evidence="7">
    <location>
        <begin position="65"/>
        <end position="194"/>
    </location>
</feature>
<comment type="caution">
    <text evidence="8">The sequence shown here is derived from an EMBL/GenBank/DDBJ whole genome shotgun (WGS) entry which is preliminary data.</text>
</comment>
<name>A0A0E9LSC6_9BACT</name>
<sequence length="531" mass="61252">MLDQEQVSGPEQIDKLVVAAYSMLGNDHYDAPFSLWPWGNVRSDDAYKGGRDESDIQDYHFYEISENVLPTFGIPDALWYNMYVAISRANAALTVLNSVTLEEFPERDVRIGEMKFIRGHFYFMLKIIYKNIPYLDETVPVAEYGSISNVALSNLELWDKIAQDFESAYEFLPEDQPQVGRANKYAAAAYLAKTRLYQAYLQDEQHNVTNIDAGFLEEVVKYTAIVMESPYRLEDDFAKNFLHGSYENGPEAIFSIQFSTDDGTMHGRLNFSDVLSVPQGLGCCDFHKPSQNLVNAFRTVDGLPDFEDYNSTDVDVNSESMDPRLFHTVAIPGFPYKYNATRTYEEDWNRNPGVYGVYASLKENVDPDSEVFINIDPFYGNSKNRIVIRYADVLLMRAEALIELNRHNEALDLINEVRARAQSSTTFIPYAPNLEVALYQPGVNCTWTQDFAREAMRWERRLELAMEGNRFFDLVRWGIADEVLNTYYEEETSRRSYYSNAAFDKNQDEYIPIPQQQINFSKGLYEQNYNY</sequence>
<keyword evidence="4" id="KW-0472">Membrane</keyword>
<dbReference type="Pfam" id="PF07980">
    <property type="entry name" value="SusD_RagB"/>
    <property type="match status" value="1"/>
</dbReference>
<keyword evidence="3" id="KW-0732">Signal</keyword>
<keyword evidence="5" id="KW-0998">Cell outer membrane</keyword>
<evidence type="ECO:0000259" key="7">
    <source>
        <dbReference type="Pfam" id="PF14322"/>
    </source>
</evidence>
<evidence type="ECO:0000256" key="2">
    <source>
        <dbReference type="ARBA" id="ARBA00006275"/>
    </source>
</evidence>
<gene>
    <name evidence="8" type="ORF">JCM15548_1570</name>
</gene>
<proteinExistence type="inferred from homology"/>
<evidence type="ECO:0000256" key="3">
    <source>
        <dbReference type="ARBA" id="ARBA00022729"/>
    </source>
</evidence>
<dbReference type="STRING" id="1236989.JCM15548_1570"/>
<accession>A0A0E9LSC6</accession>
<evidence type="ECO:0000256" key="4">
    <source>
        <dbReference type="ARBA" id="ARBA00023136"/>
    </source>
</evidence>